<comment type="caution">
    <text evidence="2">The sequence shown here is derived from an EMBL/GenBank/DDBJ whole genome shotgun (WGS) entry which is preliminary data.</text>
</comment>
<keyword evidence="1" id="KW-0472">Membrane</keyword>
<evidence type="ECO:0000313" key="2">
    <source>
        <dbReference type="EMBL" id="TQN41209.1"/>
    </source>
</evidence>
<feature type="transmembrane region" description="Helical" evidence="1">
    <location>
        <begin position="43"/>
        <end position="60"/>
    </location>
</feature>
<evidence type="ECO:0000256" key="1">
    <source>
        <dbReference type="SAM" id="Phobius"/>
    </source>
</evidence>
<feature type="transmembrane region" description="Helical" evidence="1">
    <location>
        <begin position="20"/>
        <end position="36"/>
    </location>
</feature>
<keyword evidence="1" id="KW-1133">Transmembrane helix</keyword>
<dbReference type="Proteomes" id="UP000319865">
    <property type="component" value="Unassembled WGS sequence"/>
</dbReference>
<feature type="transmembrane region" description="Helical" evidence="1">
    <location>
        <begin position="185"/>
        <end position="203"/>
    </location>
</feature>
<dbReference type="AlphaFoldDB" id="A0A543PAV2"/>
<keyword evidence="3" id="KW-1185">Reference proteome</keyword>
<protein>
    <submittedName>
        <fullName evidence="2">Uncharacterized protein</fullName>
    </submittedName>
</protein>
<dbReference type="RefSeq" id="WP_142023966.1">
    <property type="nucleotide sequence ID" value="NZ_VFQE01000001.1"/>
</dbReference>
<sequence>MTSPAPPTALPGRVHHLQPAALTVLAVLLLVGLPEVLGDRGRLAAVLVLQLGLVLTWVVVTGIQGFAGSLTVGAAAAVAADLVLVLPERPALGDLLVVLGLGFLAAVLQQMVRTPRQDLVASLSGSALLLASVGALAALLLLGRTPEGHDRALVALLAVGVALLVGHLVDLVLPRPSLATGVPRGLLGLSLSVAAGALVAFLGRDVGGSAGAVPALVLGAALAGVTAMMALVASYVVVEVTASGEDDRTALPASGADPSPSPWALSVVQAVLPFAASAPVALALQAVL</sequence>
<gene>
    <name evidence="2" type="ORF">FHU33_0570</name>
</gene>
<reference evidence="2 3" key="1">
    <citation type="submission" date="2019-06" db="EMBL/GenBank/DDBJ databases">
        <title>Sequencing the genomes of 1000 actinobacteria strains.</title>
        <authorList>
            <person name="Klenk H.-P."/>
        </authorList>
    </citation>
    <scope>NUCLEOTIDE SEQUENCE [LARGE SCALE GENOMIC DNA]</scope>
    <source>
        <strain evidence="2 3">DSM 46837</strain>
    </source>
</reference>
<feature type="transmembrane region" description="Helical" evidence="1">
    <location>
        <begin position="120"/>
        <end position="142"/>
    </location>
</feature>
<name>A0A543PAV2_9ACTN</name>
<keyword evidence="1" id="KW-0812">Transmembrane</keyword>
<feature type="transmembrane region" description="Helical" evidence="1">
    <location>
        <begin position="154"/>
        <end position="173"/>
    </location>
</feature>
<dbReference type="OrthoDB" id="5195928at2"/>
<feature type="transmembrane region" description="Helical" evidence="1">
    <location>
        <begin position="91"/>
        <end position="108"/>
    </location>
</feature>
<organism evidence="2 3">
    <name type="scientific">Blastococcus colisei</name>
    <dbReference type="NCBI Taxonomy" id="1564162"/>
    <lineage>
        <taxon>Bacteria</taxon>
        <taxon>Bacillati</taxon>
        <taxon>Actinomycetota</taxon>
        <taxon>Actinomycetes</taxon>
        <taxon>Geodermatophilales</taxon>
        <taxon>Geodermatophilaceae</taxon>
        <taxon>Blastococcus</taxon>
    </lineage>
</organism>
<accession>A0A543PAV2</accession>
<proteinExistence type="predicted"/>
<feature type="transmembrane region" description="Helical" evidence="1">
    <location>
        <begin position="215"/>
        <end position="238"/>
    </location>
</feature>
<dbReference type="EMBL" id="VFQE01000001">
    <property type="protein sequence ID" value="TQN41209.1"/>
    <property type="molecule type" value="Genomic_DNA"/>
</dbReference>
<evidence type="ECO:0000313" key="3">
    <source>
        <dbReference type="Proteomes" id="UP000319865"/>
    </source>
</evidence>